<dbReference type="InterPro" id="IPR013557">
    <property type="entry name" value="AntA/B_antirep"/>
</dbReference>
<proteinExistence type="predicted"/>
<protein>
    <submittedName>
        <fullName evidence="3">Phage antirepressor KilAC domain-containing protein</fullName>
    </submittedName>
</protein>
<comment type="caution">
    <text evidence="3">The sequence shown here is derived from an EMBL/GenBank/DDBJ whole genome shotgun (WGS) entry which is preliminary data.</text>
</comment>
<dbReference type="Proteomes" id="UP000614058">
    <property type="component" value="Unassembled WGS sequence"/>
</dbReference>
<dbReference type="InterPro" id="IPR005039">
    <property type="entry name" value="Ant_C"/>
</dbReference>
<evidence type="ECO:0000259" key="1">
    <source>
        <dbReference type="Pfam" id="PF03374"/>
    </source>
</evidence>
<feature type="domain" description="AntA/AntB antirepressor" evidence="2">
    <location>
        <begin position="20"/>
        <end position="85"/>
    </location>
</feature>
<dbReference type="PANTHER" id="PTHR36180:SF1">
    <property type="entry name" value="ANTA_ANTB ANTIREPRESSOR DOMAIN-CONTAINING PROTEIN"/>
    <property type="match status" value="1"/>
</dbReference>
<dbReference type="PANTHER" id="PTHR36180">
    <property type="entry name" value="DNA-BINDING PROTEIN-RELATED-RELATED"/>
    <property type="match status" value="1"/>
</dbReference>
<evidence type="ECO:0000313" key="4">
    <source>
        <dbReference type="Proteomes" id="UP000614058"/>
    </source>
</evidence>
<feature type="domain" description="Antirepressor protein C-terminal" evidence="1">
    <location>
        <begin position="131"/>
        <end position="235"/>
    </location>
</feature>
<evidence type="ECO:0000259" key="2">
    <source>
        <dbReference type="Pfam" id="PF08346"/>
    </source>
</evidence>
<gene>
    <name evidence="3" type="ORF">JDW22_02895</name>
</gene>
<evidence type="ECO:0000313" key="3">
    <source>
        <dbReference type="EMBL" id="MBK0395564.1"/>
    </source>
</evidence>
<dbReference type="EMBL" id="JAEHNZ010000001">
    <property type="protein sequence ID" value="MBK0395564.1"/>
    <property type="molecule type" value="Genomic_DNA"/>
</dbReference>
<organism evidence="3 4">
    <name type="scientific">Kingella bonacorsii</name>
    <dbReference type="NCBI Taxonomy" id="2796361"/>
    <lineage>
        <taxon>Bacteria</taxon>
        <taxon>Pseudomonadati</taxon>
        <taxon>Pseudomonadota</taxon>
        <taxon>Betaproteobacteria</taxon>
        <taxon>Neisseriales</taxon>
        <taxon>Neisseriaceae</taxon>
        <taxon>Kingella</taxon>
    </lineage>
</organism>
<dbReference type="Pfam" id="PF08346">
    <property type="entry name" value="AntA"/>
    <property type="match status" value="1"/>
</dbReference>
<dbReference type="RefSeq" id="WP_200521630.1">
    <property type="nucleotide sequence ID" value="NZ_JAEHNZ010000001.1"/>
</dbReference>
<accession>A0ABS1BQQ2</accession>
<keyword evidence="4" id="KW-1185">Reference proteome</keyword>
<reference evidence="3 4" key="1">
    <citation type="journal article" date="2021" name="Pathogens">
        <title>Isolation and Characterization of Kingella bonacorsii sp. nov., A Novel Kingella Species Detected in a Stable Periodontitis Subject.</title>
        <authorList>
            <person name="Antezack A."/>
            <person name="Boxberger M."/>
            <person name="Rolland C."/>
            <person name="Monnet-Corti V."/>
            <person name="La Scola B."/>
        </authorList>
    </citation>
    <scope>NUCLEOTIDE SEQUENCE [LARGE SCALE GENOMIC DNA]</scope>
    <source>
        <strain evidence="3 4">Marseille-Q4569</strain>
    </source>
</reference>
<dbReference type="Pfam" id="PF03374">
    <property type="entry name" value="ANT"/>
    <property type="match status" value="1"/>
</dbReference>
<name>A0ABS1BQQ2_9NEIS</name>
<sequence length="239" mass="26856">MTELFVLVNRPVAGQAQQTVNARELHAFLESKQEFSNWIKNRIEDYGFLDGVDFLTNLSKTQGRPRIDYFLSLDMAKELSMVERNAKGKQARQYFIDCEKRLSGSLNIPQTLPDALRLAADLAERNQQQAAQIAELAPKAEALARIEVAQGDLTVTQAAKMLKMQPKQLFDWLAQHGWLYRSGGSGVWLGYQDKVHSGYVTHSVYRYTSQSTGAERVNTQVYLTPKGMSRIAEKLGVAA</sequence>